<dbReference type="Pfam" id="PF03168">
    <property type="entry name" value="LEA_2"/>
    <property type="match status" value="1"/>
</dbReference>
<dbReference type="AlphaFoldDB" id="A0A4P9W7Y9"/>
<feature type="non-terminal residue" evidence="2">
    <location>
        <position position="116"/>
    </location>
</feature>
<evidence type="ECO:0000313" key="3">
    <source>
        <dbReference type="Proteomes" id="UP000269721"/>
    </source>
</evidence>
<evidence type="ECO:0000259" key="1">
    <source>
        <dbReference type="Pfam" id="PF03168"/>
    </source>
</evidence>
<protein>
    <recommendedName>
        <fullName evidence="1">Late embryogenesis abundant protein LEA-2 subgroup domain-containing protein</fullName>
    </recommendedName>
</protein>
<keyword evidence="3" id="KW-1185">Reference proteome</keyword>
<name>A0A4P9W7Y9_9FUNG</name>
<organism evidence="2 3">
    <name type="scientific">Blyttiomyces helicus</name>
    <dbReference type="NCBI Taxonomy" id="388810"/>
    <lineage>
        <taxon>Eukaryota</taxon>
        <taxon>Fungi</taxon>
        <taxon>Fungi incertae sedis</taxon>
        <taxon>Chytridiomycota</taxon>
        <taxon>Chytridiomycota incertae sedis</taxon>
        <taxon>Chytridiomycetes</taxon>
        <taxon>Chytridiomycetes incertae sedis</taxon>
        <taxon>Blyttiomyces</taxon>
    </lineage>
</organism>
<dbReference type="Proteomes" id="UP000269721">
    <property type="component" value="Unassembled WGS sequence"/>
</dbReference>
<feature type="domain" description="Late embryogenesis abundant protein LEA-2 subgroup" evidence="1">
    <location>
        <begin position="4"/>
        <end position="105"/>
    </location>
</feature>
<feature type="non-terminal residue" evidence="2">
    <location>
        <position position="1"/>
    </location>
</feature>
<dbReference type="OrthoDB" id="20273at2759"/>
<dbReference type="InterPro" id="IPR004864">
    <property type="entry name" value="LEA_2"/>
</dbReference>
<proteinExistence type="predicted"/>
<accession>A0A4P9W7Y9</accession>
<evidence type="ECO:0000313" key="2">
    <source>
        <dbReference type="EMBL" id="RKO88611.1"/>
    </source>
</evidence>
<sequence length="116" mass="12690">LNCSVENDNFFGVTFSSVKADGFNSAYANGAVRIGNGSLTDLDIAHKATTNISFPFELTYNITVDPQLQFLQYLQARCSAQQNIHVDYTVQASVSMFSFVKLPSFSSGADFKCPLD</sequence>
<gene>
    <name evidence="2" type="ORF">BDK51DRAFT_11039</name>
</gene>
<reference evidence="3" key="1">
    <citation type="journal article" date="2018" name="Nat. Microbiol.">
        <title>Leveraging single-cell genomics to expand the fungal tree of life.</title>
        <authorList>
            <person name="Ahrendt S.R."/>
            <person name="Quandt C.A."/>
            <person name="Ciobanu D."/>
            <person name="Clum A."/>
            <person name="Salamov A."/>
            <person name="Andreopoulos B."/>
            <person name="Cheng J.F."/>
            <person name="Woyke T."/>
            <person name="Pelin A."/>
            <person name="Henrissat B."/>
            <person name="Reynolds N.K."/>
            <person name="Benny G.L."/>
            <person name="Smith M.E."/>
            <person name="James T.Y."/>
            <person name="Grigoriev I.V."/>
        </authorList>
    </citation>
    <scope>NUCLEOTIDE SEQUENCE [LARGE SCALE GENOMIC DNA]</scope>
</reference>
<dbReference type="EMBL" id="KZ996601">
    <property type="protein sequence ID" value="RKO88611.1"/>
    <property type="molecule type" value="Genomic_DNA"/>
</dbReference>